<dbReference type="PRINTS" id="PR00035">
    <property type="entry name" value="HTHGNTR"/>
</dbReference>
<dbReference type="SUPFAM" id="SSF46785">
    <property type="entry name" value="Winged helix' DNA-binding domain"/>
    <property type="match status" value="1"/>
</dbReference>
<dbReference type="InterPro" id="IPR004839">
    <property type="entry name" value="Aminotransferase_I/II_large"/>
</dbReference>
<dbReference type="RefSeq" id="WP_200085918.1">
    <property type="nucleotide sequence ID" value="NZ_CP054706.1"/>
</dbReference>
<dbReference type="InterPro" id="IPR000524">
    <property type="entry name" value="Tscrpt_reg_HTH_GntR"/>
</dbReference>
<evidence type="ECO:0000256" key="4">
    <source>
        <dbReference type="ARBA" id="ARBA00022898"/>
    </source>
</evidence>
<dbReference type="PROSITE" id="PS50949">
    <property type="entry name" value="HTH_GNTR"/>
    <property type="match status" value="1"/>
</dbReference>
<dbReference type="Pfam" id="PF00392">
    <property type="entry name" value="GntR"/>
    <property type="match status" value="1"/>
</dbReference>
<dbReference type="GO" id="GO:0030170">
    <property type="term" value="F:pyridoxal phosphate binding"/>
    <property type="evidence" value="ECO:0007669"/>
    <property type="project" value="InterPro"/>
</dbReference>
<evidence type="ECO:0000256" key="3">
    <source>
        <dbReference type="ARBA" id="ARBA00022576"/>
    </source>
</evidence>
<dbReference type="AlphaFoldDB" id="A0A7T6ZDX3"/>
<dbReference type="GO" id="GO:0003700">
    <property type="term" value="F:DNA-binding transcription factor activity"/>
    <property type="evidence" value="ECO:0007669"/>
    <property type="project" value="InterPro"/>
</dbReference>
<feature type="domain" description="HTH gntR-type" evidence="8">
    <location>
        <begin position="14"/>
        <end position="82"/>
    </location>
</feature>
<dbReference type="SUPFAM" id="SSF53383">
    <property type="entry name" value="PLP-dependent transferases"/>
    <property type="match status" value="1"/>
</dbReference>
<proteinExistence type="inferred from homology"/>
<comment type="cofactor">
    <cofactor evidence="1">
        <name>pyridoxal 5'-phosphate</name>
        <dbReference type="ChEBI" id="CHEBI:597326"/>
    </cofactor>
</comment>
<comment type="similarity">
    <text evidence="2">In the C-terminal section; belongs to the class-I pyridoxal-phosphate-dependent aminotransferase family.</text>
</comment>
<accession>A0A7T6ZDX3</accession>
<evidence type="ECO:0000256" key="1">
    <source>
        <dbReference type="ARBA" id="ARBA00001933"/>
    </source>
</evidence>
<dbReference type="PANTHER" id="PTHR46577">
    <property type="entry name" value="HTH-TYPE TRANSCRIPTIONAL REGULATORY PROTEIN GABR"/>
    <property type="match status" value="1"/>
</dbReference>
<evidence type="ECO:0000256" key="2">
    <source>
        <dbReference type="ARBA" id="ARBA00005384"/>
    </source>
</evidence>
<keyword evidence="7" id="KW-0804">Transcription</keyword>
<dbReference type="InterPro" id="IPR015421">
    <property type="entry name" value="PyrdxlP-dep_Trfase_major"/>
</dbReference>
<organism evidence="9 10">
    <name type="scientific">Salicibibacter cibi</name>
    <dbReference type="NCBI Taxonomy" id="2743001"/>
    <lineage>
        <taxon>Bacteria</taxon>
        <taxon>Bacillati</taxon>
        <taxon>Bacillota</taxon>
        <taxon>Bacilli</taxon>
        <taxon>Bacillales</taxon>
        <taxon>Bacillaceae</taxon>
        <taxon>Salicibibacter</taxon>
    </lineage>
</organism>
<evidence type="ECO:0000313" key="10">
    <source>
        <dbReference type="Proteomes" id="UP000595349"/>
    </source>
</evidence>
<keyword evidence="6" id="KW-0238">DNA-binding</keyword>
<dbReference type="CDD" id="cd07377">
    <property type="entry name" value="WHTH_GntR"/>
    <property type="match status" value="1"/>
</dbReference>
<keyword evidence="4" id="KW-0663">Pyridoxal phosphate</keyword>
<keyword evidence="3 9" id="KW-0032">Aminotransferase</keyword>
<dbReference type="Pfam" id="PF00155">
    <property type="entry name" value="Aminotran_1_2"/>
    <property type="match status" value="1"/>
</dbReference>
<dbReference type="EMBL" id="CP054706">
    <property type="protein sequence ID" value="QQK81492.1"/>
    <property type="molecule type" value="Genomic_DNA"/>
</dbReference>
<dbReference type="GO" id="GO:0003677">
    <property type="term" value="F:DNA binding"/>
    <property type="evidence" value="ECO:0007669"/>
    <property type="project" value="UniProtKB-KW"/>
</dbReference>
<evidence type="ECO:0000256" key="5">
    <source>
        <dbReference type="ARBA" id="ARBA00023015"/>
    </source>
</evidence>
<gene>
    <name evidence="9" type="ORF">HUG20_17280</name>
</gene>
<dbReference type="Proteomes" id="UP000595349">
    <property type="component" value="Chromosome"/>
</dbReference>
<dbReference type="InterPro" id="IPR015424">
    <property type="entry name" value="PyrdxlP-dep_Trfase"/>
</dbReference>
<protein>
    <submittedName>
        <fullName evidence="9">PLP-dependent aminotransferase family protein</fullName>
    </submittedName>
</protein>
<evidence type="ECO:0000259" key="8">
    <source>
        <dbReference type="PROSITE" id="PS50949"/>
    </source>
</evidence>
<reference evidence="9 10" key="1">
    <citation type="submission" date="2020-06" db="EMBL/GenBank/DDBJ databases">
        <title>Genomic analysis of Salicibibacter sp. NKC21-4.</title>
        <authorList>
            <person name="Oh Y.J."/>
        </authorList>
    </citation>
    <scope>NUCLEOTIDE SEQUENCE [LARGE SCALE GENOMIC DNA]</scope>
    <source>
        <strain evidence="9 10">NKC21-4</strain>
    </source>
</reference>
<evidence type="ECO:0000256" key="6">
    <source>
        <dbReference type="ARBA" id="ARBA00023125"/>
    </source>
</evidence>
<keyword evidence="10" id="KW-1185">Reference proteome</keyword>
<evidence type="ECO:0000256" key="7">
    <source>
        <dbReference type="ARBA" id="ARBA00023163"/>
    </source>
</evidence>
<dbReference type="SMART" id="SM00345">
    <property type="entry name" value="HTH_GNTR"/>
    <property type="match status" value="1"/>
</dbReference>
<keyword evidence="5" id="KW-0805">Transcription regulation</keyword>
<dbReference type="GO" id="GO:0008483">
    <property type="term" value="F:transaminase activity"/>
    <property type="evidence" value="ECO:0007669"/>
    <property type="project" value="UniProtKB-KW"/>
</dbReference>
<dbReference type="CDD" id="cd00609">
    <property type="entry name" value="AAT_like"/>
    <property type="match status" value="1"/>
</dbReference>
<dbReference type="Gene3D" id="1.10.10.10">
    <property type="entry name" value="Winged helix-like DNA-binding domain superfamily/Winged helix DNA-binding domain"/>
    <property type="match status" value="1"/>
</dbReference>
<dbReference type="PANTHER" id="PTHR46577:SF1">
    <property type="entry name" value="HTH-TYPE TRANSCRIPTIONAL REGULATORY PROTEIN GABR"/>
    <property type="match status" value="1"/>
</dbReference>
<sequence length="464" mass="53354">MFEITVHLNATSNTPLYLQIYQYFKQEIQSGRIEEETKLPSKRKLARHLEVSQLTVESAYDQLKAEGYIQSQPRKGLFVQKVEYDVIPDQNAPQFDTTESPQISQKMKYDFHHGKIDLDHFPHKTWRKISIDCLNDKEHLLNGDPQGEFHLRKEISMYLFQSRGVQCSPNQIVIGAGTQYLVGILCMLMNKDSIVAIEDPGFHRTKHALETHGISIDPIPLDEEGIDIERLKHSSANIAYVTPSHQFPTGIVMPISRRLELLKWAEKTGGYIIEDDYDGEFRYKGKPIPSLQGIDASENVIYFGTFSKSLIPSARISYMILPEKLLNQYHQTMSINKQTVPRLYQDILCQFMKDGYWERHLNKMRTVYRSKHKTLIAAIHQELGKRVTVIGDQSGLHILLEVHNNMSEEELIKAAEKHNVNVYPTSIYYEKKENHSSPLLLLGFGGLSETEIKKGIIQLKKALF</sequence>
<dbReference type="Gene3D" id="3.40.640.10">
    <property type="entry name" value="Type I PLP-dependent aspartate aminotransferase-like (Major domain)"/>
    <property type="match status" value="1"/>
</dbReference>
<name>A0A7T6ZDX3_9BACI</name>
<keyword evidence="9" id="KW-0808">Transferase</keyword>
<dbReference type="InterPro" id="IPR036390">
    <property type="entry name" value="WH_DNA-bd_sf"/>
</dbReference>
<evidence type="ECO:0000313" key="9">
    <source>
        <dbReference type="EMBL" id="QQK81492.1"/>
    </source>
</evidence>
<dbReference type="InterPro" id="IPR036388">
    <property type="entry name" value="WH-like_DNA-bd_sf"/>
</dbReference>
<dbReference type="InterPro" id="IPR051446">
    <property type="entry name" value="HTH_trans_reg/aminotransferase"/>
</dbReference>
<dbReference type="KEGG" id="scib:HUG20_17280"/>